<dbReference type="GO" id="GO:0006351">
    <property type="term" value="P:DNA-templated transcription"/>
    <property type="evidence" value="ECO:0007669"/>
    <property type="project" value="InterPro"/>
</dbReference>
<dbReference type="GO" id="GO:0003677">
    <property type="term" value="F:DNA binding"/>
    <property type="evidence" value="ECO:0007669"/>
    <property type="project" value="InterPro"/>
</dbReference>
<dbReference type="PANTHER" id="PTHR46910">
    <property type="entry name" value="TRANSCRIPTION FACTOR PDR1"/>
    <property type="match status" value="1"/>
</dbReference>
<dbReference type="GO" id="GO:0008270">
    <property type="term" value="F:zinc ion binding"/>
    <property type="evidence" value="ECO:0007669"/>
    <property type="project" value="InterPro"/>
</dbReference>
<dbReference type="Gene3D" id="3.40.50.300">
    <property type="entry name" value="P-loop containing nucleotide triphosphate hydrolases"/>
    <property type="match status" value="1"/>
</dbReference>
<feature type="domain" description="NACHT" evidence="4">
    <location>
        <begin position="74"/>
        <end position="227"/>
    </location>
</feature>
<dbReference type="SMART" id="SM00906">
    <property type="entry name" value="Fungal_trans"/>
    <property type="match status" value="1"/>
</dbReference>
<feature type="compositionally biased region" description="Polar residues" evidence="3">
    <location>
        <begin position="973"/>
        <end position="994"/>
    </location>
</feature>
<feature type="region of interest" description="Disordered" evidence="3">
    <location>
        <begin position="842"/>
        <end position="938"/>
    </location>
</feature>
<dbReference type="STRING" id="685588.A0A067SQU3"/>
<dbReference type="InterPro" id="IPR007219">
    <property type="entry name" value="XnlR_reg_dom"/>
</dbReference>
<dbReference type="PANTHER" id="PTHR46910:SF38">
    <property type="entry name" value="ZN(2)-C6 FUNGAL-TYPE DOMAIN-CONTAINING PROTEIN"/>
    <property type="match status" value="1"/>
</dbReference>
<reference evidence="6" key="1">
    <citation type="journal article" date="2014" name="Proc. Natl. Acad. Sci. U.S.A.">
        <title>Extensive sampling of basidiomycete genomes demonstrates inadequacy of the white-rot/brown-rot paradigm for wood decay fungi.</title>
        <authorList>
            <person name="Riley R."/>
            <person name="Salamov A.A."/>
            <person name="Brown D.W."/>
            <person name="Nagy L.G."/>
            <person name="Floudas D."/>
            <person name="Held B.W."/>
            <person name="Levasseur A."/>
            <person name="Lombard V."/>
            <person name="Morin E."/>
            <person name="Otillar R."/>
            <person name="Lindquist E.A."/>
            <person name="Sun H."/>
            <person name="LaButti K.M."/>
            <person name="Schmutz J."/>
            <person name="Jabbour D."/>
            <person name="Luo H."/>
            <person name="Baker S.E."/>
            <person name="Pisabarro A.G."/>
            <person name="Walton J.D."/>
            <person name="Blanchette R.A."/>
            <person name="Henrissat B."/>
            <person name="Martin F."/>
            <person name="Cullen D."/>
            <person name="Hibbett D.S."/>
            <person name="Grigoriev I.V."/>
        </authorList>
    </citation>
    <scope>NUCLEOTIDE SEQUENCE [LARGE SCALE GENOMIC DNA]</scope>
    <source>
        <strain evidence="6">CBS 339.88</strain>
    </source>
</reference>
<evidence type="ECO:0000313" key="5">
    <source>
        <dbReference type="EMBL" id="KDR72397.1"/>
    </source>
</evidence>
<dbReference type="EMBL" id="KL142389">
    <property type="protein sequence ID" value="KDR72397.1"/>
    <property type="molecule type" value="Genomic_DNA"/>
</dbReference>
<dbReference type="InterPro" id="IPR007111">
    <property type="entry name" value="NACHT_NTPase"/>
</dbReference>
<feature type="compositionally biased region" description="Low complexity" evidence="3">
    <location>
        <begin position="1037"/>
        <end position="1049"/>
    </location>
</feature>
<accession>A0A067SQU3</accession>
<evidence type="ECO:0000256" key="1">
    <source>
        <dbReference type="ARBA" id="ARBA00022737"/>
    </source>
</evidence>
<dbReference type="Proteomes" id="UP000027222">
    <property type="component" value="Unassembled WGS sequence"/>
</dbReference>
<dbReference type="InterPro" id="IPR050987">
    <property type="entry name" value="AtrR-like"/>
</dbReference>
<dbReference type="InterPro" id="IPR056884">
    <property type="entry name" value="NPHP3-like_N"/>
</dbReference>
<keyword evidence="2" id="KW-0539">Nucleus</keyword>
<keyword evidence="6" id="KW-1185">Reference proteome</keyword>
<dbReference type="GO" id="GO:0003700">
    <property type="term" value="F:DNA-binding transcription factor activity"/>
    <property type="evidence" value="ECO:0007669"/>
    <property type="project" value="InterPro"/>
</dbReference>
<dbReference type="Pfam" id="PF24883">
    <property type="entry name" value="NPHP3_N"/>
    <property type="match status" value="1"/>
</dbReference>
<sequence>MYTNSNIVITGGTSTMVHNHTSNQGFEKLGKQVAVGALHNSAEVSDQPKCQPGTRVAILENLEAWAAAVTYKHPIVWLNGPSGSGKSSILRTIAQILFEQRLLLASFFFLRSAPGRNSSNHFIATIAYQIAINIPETRPYIEEAVEKNPLIFSLSIWDQAQALVVSPILSVRRDNPSFDECPFPRIIIIDGLDECSESNKQSTILQVLCRIVKGLPIPLAVLVASRPEHHILHEFSTSGDLNRLSSRLSLENPYIPDGPLKRYVGHLENRLERLDKLLRRLCPDESLYEELNNSIDNRSAEQKYSQLPGSTSTFDAVTPAIRDMNREAETERDMTEDDDETALLLADSIERLQLDQQKYRFSGMSSGAMLVHTALELKNEYYNRSLASHVHPTEHKLKYRRAEFWTSRPWENALDSSPAPTLLFPESDLAESCIELYFSSVNLYLPLLHRPSFQKSIEEGLHYTNQRFAYVFLLVCAVGARYSRDPRVRLDGVESFHSSGWKWFNQVQITQMSLLTPPTLYDLQRLCLSVHFLQGSSVPQSCWTLVGNGIRLAQEVGAHRRKLNNHTLTPEDELWKRAFWVLVCMDRAVSSSSGRPCATHDEDFDLDLPIDCDDEYWDNDDPAKRFKQPPNKPSSMAAFILFIKLHQILAFSLRTIYSINKSKILLGLVGRQWEQHIVAELDSALNKWVDSVPDHLRWEPDRKDLKFFNQSVMLYAQYYHIQILVHRPFIPSLSKPSPLSLPSLAICTNAARSCSRVIDIQRRRNPAVATLPHVQMAVFTSGIVLLLSMWGGKPSGLMTNLNKEMGDVHKCMQALSVSEHQWHSAGQYWDMLFELASVGDLPLPQPSGPSGSANKRERESETPISGTRNLKMSLLGVSHTGPRRIAGSRRTKDKSRVVSHASLFHSQSQAQTQTQMHQHQHQPDSEPPTPASTSMSDAECFPLPVYSNELGKVPLHQGVTFSAQASTFSSSQLGQSQQRHSNNWHLTSGSSDGNAPSPPQPLGMSAGAVIDTTNGNWNGGGTSTVFPDVQHSQPNPGHSMPLSSSSGFGSATVGQSFGTDTASLAMFDNMAKMLGYVQQGSSSAEAEASTVLEESYVAMGMDLSNNRGNQEGQELLAVNDQQQQGNEGVIADEMFDVWDSDTIAMWSNAPSGFELDDWSAYLSNLGTELTDGQHTPTSW</sequence>
<dbReference type="OrthoDB" id="4456959at2759"/>
<dbReference type="Pfam" id="PF04082">
    <property type="entry name" value="Fungal_trans"/>
    <property type="match status" value="1"/>
</dbReference>
<dbReference type="PROSITE" id="PS50837">
    <property type="entry name" value="NACHT"/>
    <property type="match status" value="1"/>
</dbReference>
<proteinExistence type="predicted"/>
<dbReference type="SUPFAM" id="SSF52540">
    <property type="entry name" value="P-loop containing nucleoside triphosphate hydrolases"/>
    <property type="match status" value="1"/>
</dbReference>
<gene>
    <name evidence="5" type="ORF">GALMADRAFT_126549</name>
</gene>
<organism evidence="5 6">
    <name type="scientific">Galerina marginata (strain CBS 339.88)</name>
    <dbReference type="NCBI Taxonomy" id="685588"/>
    <lineage>
        <taxon>Eukaryota</taxon>
        <taxon>Fungi</taxon>
        <taxon>Dikarya</taxon>
        <taxon>Basidiomycota</taxon>
        <taxon>Agaricomycotina</taxon>
        <taxon>Agaricomycetes</taxon>
        <taxon>Agaricomycetidae</taxon>
        <taxon>Agaricales</taxon>
        <taxon>Agaricineae</taxon>
        <taxon>Strophariaceae</taxon>
        <taxon>Galerina</taxon>
    </lineage>
</organism>
<dbReference type="AlphaFoldDB" id="A0A067SQU3"/>
<evidence type="ECO:0000256" key="2">
    <source>
        <dbReference type="ARBA" id="ARBA00023242"/>
    </source>
</evidence>
<evidence type="ECO:0000259" key="4">
    <source>
        <dbReference type="PROSITE" id="PS50837"/>
    </source>
</evidence>
<name>A0A067SQU3_GALM3</name>
<evidence type="ECO:0000256" key="3">
    <source>
        <dbReference type="SAM" id="MobiDB-lite"/>
    </source>
</evidence>
<feature type="compositionally biased region" description="Low complexity" evidence="3">
    <location>
        <begin position="905"/>
        <end position="917"/>
    </location>
</feature>
<feature type="region of interest" description="Disordered" evidence="3">
    <location>
        <begin position="970"/>
        <end position="1049"/>
    </location>
</feature>
<dbReference type="HOGENOM" id="CLU_006019_2_1_1"/>
<keyword evidence="1" id="KW-0677">Repeat</keyword>
<dbReference type="InterPro" id="IPR027417">
    <property type="entry name" value="P-loop_NTPase"/>
</dbReference>
<dbReference type="CDD" id="cd12148">
    <property type="entry name" value="fungal_TF_MHR"/>
    <property type="match status" value="1"/>
</dbReference>
<evidence type="ECO:0000313" key="6">
    <source>
        <dbReference type="Proteomes" id="UP000027222"/>
    </source>
</evidence>
<protein>
    <recommendedName>
        <fullName evidence="4">NACHT domain-containing protein</fullName>
    </recommendedName>
</protein>